<reference evidence="3" key="1">
    <citation type="submission" date="2017-02" db="UniProtKB">
        <authorList>
            <consortium name="WormBaseParasite"/>
        </authorList>
    </citation>
    <scope>IDENTIFICATION</scope>
</reference>
<dbReference type="WBParaSite" id="NBR_0000224701-mRNA-1">
    <property type="protein sequence ID" value="NBR_0000224701-mRNA-1"/>
    <property type="gene ID" value="NBR_0000224701"/>
</dbReference>
<reference evidence="1 2" key="2">
    <citation type="submission" date="2018-11" db="EMBL/GenBank/DDBJ databases">
        <authorList>
            <consortium name="Pathogen Informatics"/>
        </authorList>
    </citation>
    <scope>NUCLEOTIDE SEQUENCE [LARGE SCALE GENOMIC DNA]</scope>
</reference>
<name>A0A0N4XI95_NIPBR</name>
<protein>
    <submittedName>
        <fullName evidence="3">SERPIN domain-containing protein</fullName>
    </submittedName>
</protein>
<proteinExistence type="predicted"/>
<evidence type="ECO:0000313" key="2">
    <source>
        <dbReference type="Proteomes" id="UP000271162"/>
    </source>
</evidence>
<accession>A0A0N4XI95</accession>
<gene>
    <name evidence="1" type="ORF">NBR_LOCUS2248</name>
</gene>
<organism evidence="3">
    <name type="scientific">Nippostrongylus brasiliensis</name>
    <name type="common">Rat hookworm</name>
    <dbReference type="NCBI Taxonomy" id="27835"/>
    <lineage>
        <taxon>Eukaryota</taxon>
        <taxon>Metazoa</taxon>
        <taxon>Ecdysozoa</taxon>
        <taxon>Nematoda</taxon>
        <taxon>Chromadorea</taxon>
        <taxon>Rhabditida</taxon>
        <taxon>Rhabditina</taxon>
        <taxon>Rhabditomorpha</taxon>
        <taxon>Strongyloidea</taxon>
        <taxon>Heligmosomidae</taxon>
        <taxon>Nippostrongylus</taxon>
    </lineage>
</organism>
<keyword evidence="2" id="KW-1185">Reference proteome</keyword>
<dbReference type="EMBL" id="UYSL01002427">
    <property type="protein sequence ID" value="VDL65837.1"/>
    <property type="molecule type" value="Genomic_DNA"/>
</dbReference>
<evidence type="ECO:0000313" key="3">
    <source>
        <dbReference type="WBParaSite" id="NBR_0000224701-mRNA-1"/>
    </source>
</evidence>
<dbReference type="AlphaFoldDB" id="A0A0N4XI95"/>
<sequence>MLFASLLAQNLIETDEAVRMYRETINSQQFICHDHFIQAAAHIGKEVEDMCGEFPKNGLVEVPPSIKSDILSYLRLYAVSLDGEAVLETDDATRFFYENLMRYYGKGGWQTRDASQNDLQTFEVRLGLTENLVYLRFPKYFIEYTLRNNFYSFEYSMIAHVGPRKTYLGWSKRVELP</sequence>
<evidence type="ECO:0000313" key="1">
    <source>
        <dbReference type="EMBL" id="VDL65837.1"/>
    </source>
</evidence>
<dbReference type="Proteomes" id="UP000271162">
    <property type="component" value="Unassembled WGS sequence"/>
</dbReference>